<gene>
    <name evidence="1" type="ORF">GGE12_000969</name>
</gene>
<comment type="caution">
    <text evidence="1">The sequence shown here is derived from an EMBL/GenBank/DDBJ whole genome shotgun (WGS) entry which is preliminary data.</text>
</comment>
<proteinExistence type="predicted"/>
<protein>
    <submittedName>
        <fullName evidence="1">Uncharacterized protein</fullName>
    </submittedName>
</protein>
<dbReference type="Proteomes" id="UP000533641">
    <property type="component" value="Unassembled WGS sequence"/>
</dbReference>
<dbReference type="AlphaFoldDB" id="A0A7W6WCX6"/>
<organism evidence="1 2">
    <name type="scientific">Rhizobium mongolense</name>
    <dbReference type="NCBI Taxonomy" id="57676"/>
    <lineage>
        <taxon>Bacteria</taxon>
        <taxon>Pseudomonadati</taxon>
        <taxon>Pseudomonadota</taxon>
        <taxon>Alphaproteobacteria</taxon>
        <taxon>Hyphomicrobiales</taxon>
        <taxon>Rhizobiaceae</taxon>
        <taxon>Rhizobium/Agrobacterium group</taxon>
        <taxon>Rhizobium</taxon>
    </lineage>
</organism>
<sequence>MGAYRGGAKDGDYGRADEIFFLPDVYRSKENG</sequence>
<name>A0A7W6WCX6_9HYPH</name>
<accession>A0A7W6WCX6</accession>
<evidence type="ECO:0000313" key="2">
    <source>
        <dbReference type="Proteomes" id="UP000533641"/>
    </source>
</evidence>
<dbReference type="EMBL" id="JACIGM010000002">
    <property type="protein sequence ID" value="MBB4273215.1"/>
    <property type="molecule type" value="Genomic_DNA"/>
</dbReference>
<reference evidence="1 2" key="1">
    <citation type="submission" date="2020-08" db="EMBL/GenBank/DDBJ databases">
        <title>Genomic Encyclopedia of Type Strains, Phase IV (KMG-V): Genome sequencing to study the core and pangenomes of soil and plant-associated prokaryotes.</title>
        <authorList>
            <person name="Whitman W."/>
        </authorList>
    </citation>
    <scope>NUCLEOTIDE SEQUENCE [LARGE SCALE GENOMIC DNA]</scope>
    <source>
        <strain evidence="1 2">SEMIA 402</strain>
    </source>
</reference>
<evidence type="ECO:0000313" key="1">
    <source>
        <dbReference type="EMBL" id="MBB4273215.1"/>
    </source>
</evidence>